<dbReference type="Proteomes" id="UP001595556">
    <property type="component" value="Unassembled WGS sequence"/>
</dbReference>
<dbReference type="NCBIfam" id="NF041023">
    <property type="entry name" value="PP0621_fam"/>
    <property type="match status" value="1"/>
</dbReference>
<keyword evidence="2" id="KW-1185">Reference proteome</keyword>
<sequence length="81" mass="8796">MGKIVLILILFFVIAYAIRRALSARNRDDDADVPPKTVARGTSERMLACQHCGAMTPMSAGVVRGGRFYCTEAHANKAQDA</sequence>
<name>A0ABV7H904_9BURK</name>
<gene>
    <name evidence="1" type="ORF">ACFOEN_15135</name>
</gene>
<evidence type="ECO:0000313" key="1">
    <source>
        <dbReference type="EMBL" id="MFC3148960.1"/>
    </source>
</evidence>
<evidence type="ECO:0000313" key="2">
    <source>
        <dbReference type="Proteomes" id="UP001595556"/>
    </source>
</evidence>
<dbReference type="InterPro" id="IPR049708">
    <property type="entry name" value="PP0621-like"/>
</dbReference>
<protein>
    <submittedName>
        <fullName evidence="1">PP0621 family protein</fullName>
    </submittedName>
</protein>
<dbReference type="EMBL" id="JBHRTI010000010">
    <property type="protein sequence ID" value="MFC3148960.1"/>
    <property type="molecule type" value="Genomic_DNA"/>
</dbReference>
<accession>A0ABV7H904</accession>
<proteinExistence type="predicted"/>
<dbReference type="RefSeq" id="WP_377305355.1">
    <property type="nucleotide sequence ID" value="NZ_CP180191.1"/>
</dbReference>
<comment type="caution">
    <text evidence="1">The sequence shown here is derived from an EMBL/GenBank/DDBJ whole genome shotgun (WGS) entry which is preliminary data.</text>
</comment>
<organism evidence="1 2">
    <name type="scientific">Piscinibacterium candidicorallinum</name>
    <dbReference type="NCBI Taxonomy" id="1793872"/>
    <lineage>
        <taxon>Bacteria</taxon>
        <taxon>Pseudomonadati</taxon>
        <taxon>Pseudomonadota</taxon>
        <taxon>Betaproteobacteria</taxon>
        <taxon>Burkholderiales</taxon>
        <taxon>Piscinibacterium</taxon>
    </lineage>
</organism>
<reference evidence="2" key="1">
    <citation type="journal article" date="2019" name="Int. J. Syst. Evol. Microbiol.">
        <title>The Global Catalogue of Microorganisms (GCM) 10K type strain sequencing project: providing services to taxonomists for standard genome sequencing and annotation.</title>
        <authorList>
            <consortium name="The Broad Institute Genomics Platform"/>
            <consortium name="The Broad Institute Genome Sequencing Center for Infectious Disease"/>
            <person name="Wu L."/>
            <person name="Ma J."/>
        </authorList>
    </citation>
    <scope>NUCLEOTIDE SEQUENCE [LARGE SCALE GENOMIC DNA]</scope>
    <source>
        <strain evidence="2">KCTC 52168</strain>
    </source>
</reference>